<dbReference type="Pfam" id="PF17964">
    <property type="entry name" value="Big_10"/>
    <property type="match status" value="1"/>
</dbReference>
<name>A0A0P4RFU7_9ACTN</name>
<dbReference type="Gene3D" id="2.60.40.3710">
    <property type="match status" value="1"/>
</dbReference>
<gene>
    <name evidence="4" type="ORF">TPA0598_10_00190</name>
</gene>
<proteinExistence type="predicted"/>
<dbReference type="Gene3D" id="2.60.40.3780">
    <property type="match status" value="1"/>
</dbReference>
<organism evidence="4 5">
    <name type="scientific">Streptomyces lydicamycinicus</name>
    <dbReference type="NCBI Taxonomy" id="1546107"/>
    <lineage>
        <taxon>Bacteria</taxon>
        <taxon>Bacillati</taxon>
        <taxon>Actinomycetota</taxon>
        <taxon>Actinomycetes</taxon>
        <taxon>Kitasatosporales</taxon>
        <taxon>Streptomycetaceae</taxon>
        <taxon>Streptomyces</taxon>
    </lineage>
</organism>
<keyword evidence="5" id="KW-1185">Reference proteome</keyword>
<feature type="compositionally biased region" description="Basic and acidic residues" evidence="1">
    <location>
        <begin position="271"/>
        <end position="288"/>
    </location>
</feature>
<feature type="chain" id="PRO_5039695286" description="Bacterial Ig domain-containing protein" evidence="2">
    <location>
        <begin position="35"/>
        <end position="300"/>
    </location>
</feature>
<evidence type="ECO:0000259" key="3">
    <source>
        <dbReference type="Pfam" id="PF17964"/>
    </source>
</evidence>
<dbReference type="InterPro" id="IPR041280">
    <property type="entry name" value="Big_10"/>
</dbReference>
<reference evidence="4 5" key="2">
    <citation type="journal article" date="2015" name="Stand. Genomic Sci.">
        <title>Draft genome sequence of marine-derived Streptomyces sp. TP-A0598, a producer of anti-MRSA antibiotic lydicamycins.</title>
        <authorList>
            <person name="Komaki H."/>
            <person name="Ichikawa N."/>
            <person name="Hosoyama A."/>
            <person name="Fujita N."/>
            <person name="Igarashi Y."/>
        </authorList>
    </citation>
    <scope>NUCLEOTIDE SEQUENCE [LARGE SCALE GENOMIC DNA]</scope>
    <source>
        <strain evidence="4 5">NBRC 110027</strain>
    </source>
</reference>
<dbReference type="EMBL" id="BBNO01000010">
    <property type="protein sequence ID" value="GAO12049.1"/>
    <property type="molecule type" value="Genomic_DNA"/>
</dbReference>
<evidence type="ECO:0000256" key="2">
    <source>
        <dbReference type="SAM" id="SignalP"/>
    </source>
</evidence>
<accession>A0A0P4RFU7</accession>
<protein>
    <recommendedName>
        <fullName evidence="3">Bacterial Ig domain-containing protein</fullName>
    </recommendedName>
</protein>
<feature type="region of interest" description="Disordered" evidence="1">
    <location>
        <begin position="261"/>
        <end position="300"/>
    </location>
</feature>
<feature type="domain" description="Bacterial Ig" evidence="3">
    <location>
        <begin position="58"/>
        <end position="224"/>
    </location>
</feature>
<sequence length="300" mass="31932">MSQPPSFRHRTFRRRCPALALVTAVGAGTLSACAGIAAPAPVADPVKVTLGAAGGTRTVQAGDKLKVTAEGGVLTEVTVTDPRGRRLPGGFGGEGTFWTSSAEIAPATKYSVVARTKSDRGGVGAARESLTTARPARLNTLVLDPGTQDAVVAVDRLLTLTFDHPVTDRTAVERRLRVTTDDRTTGSWHWTKDLNGKDQVTWRPAQRWKPGTEVRLRAELDGVDSGGGRYFSGDYDLNFTISRSCTDSDLGRVCGKVHVGDSAGIAPSSVRGKDDHTTGIGDWHDRRSPWRRNSAPASSS</sequence>
<dbReference type="AlphaFoldDB" id="A0A0P4RFU7"/>
<dbReference type="Proteomes" id="UP000048965">
    <property type="component" value="Unassembled WGS sequence"/>
</dbReference>
<evidence type="ECO:0000313" key="4">
    <source>
        <dbReference type="EMBL" id="GAO12049.1"/>
    </source>
</evidence>
<evidence type="ECO:0000256" key="1">
    <source>
        <dbReference type="SAM" id="MobiDB-lite"/>
    </source>
</evidence>
<reference evidence="5" key="1">
    <citation type="submission" date="2014-09" db="EMBL/GenBank/DDBJ databases">
        <title>Whole genome shotgun sequence of Streptomyces sp. NBRC 110027.</title>
        <authorList>
            <person name="Komaki H."/>
            <person name="Ichikawa N."/>
            <person name="Katano-Makiyama Y."/>
            <person name="Hosoyama A."/>
            <person name="Hashimoto M."/>
            <person name="Uohara A."/>
            <person name="Kitahashi Y."/>
            <person name="Ohji S."/>
            <person name="Kimura A."/>
            <person name="Yamazoe A."/>
            <person name="Igarashi Y."/>
            <person name="Fujita N."/>
        </authorList>
    </citation>
    <scope>NUCLEOTIDE SEQUENCE [LARGE SCALE GENOMIC DNA]</scope>
    <source>
        <strain evidence="5">NBRC 110027</strain>
    </source>
</reference>
<keyword evidence="2" id="KW-0732">Signal</keyword>
<comment type="caution">
    <text evidence="4">The sequence shown here is derived from an EMBL/GenBank/DDBJ whole genome shotgun (WGS) entry which is preliminary data.</text>
</comment>
<feature type="signal peptide" evidence="2">
    <location>
        <begin position="1"/>
        <end position="34"/>
    </location>
</feature>
<dbReference type="RefSeq" id="WP_042160763.1">
    <property type="nucleotide sequence ID" value="NZ_BBNO01000010.1"/>
</dbReference>
<evidence type="ECO:0000313" key="5">
    <source>
        <dbReference type="Proteomes" id="UP000048965"/>
    </source>
</evidence>
<dbReference type="OrthoDB" id="5242354at2"/>